<dbReference type="RefSeq" id="WP_258541929.1">
    <property type="nucleotide sequence ID" value="NZ_OU015584.1"/>
</dbReference>
<proteinExistence type="predicted"/>
<dbReference type="EMBL" id="OU015584">
    <property type="protein sequence ID" value="CAG5081837.1"/>
    <property type="molecule type" value="Genomic_DNA"/>
</dbReference>
<keyword evidence="1" id="KW-0812">Transmembrane</keyword>
<accession>A0A916JLY4</accession>
<reference evidence="2" key="1">
    <citation type="submission" date="2021-04" db="EMBL/GenBank/DDBJ databases">
        <authorList>
            <person name="Rodrigo-Torres L."/>
            <person name="Arahal R. D."/>
            <person name="Lucena T."/>
        </authorList>
    </citation>
    <scope>NUCLEOTIDE SEQUENCE</scope>
    <source>
        <strain evidence="2">AS29M-1</strain>
    </source>
</reference>
<evidence type="ECO:0000313" key="2">
    <source>
        <dbReference type="EMBL" id="CAG5081837.1"/>
    </source>
</evidence>
<feature type="transmembrane region" description="Helical" evidence="1">
    <location>
        <begin position="120"/>
        <end position="142"/>
    </location>
</feature>
<keyword evidence="1" id="KW-1133">Transmembrane helix</keyword>
<feature type="transmembrane region" description="Helical" evidence="1">
    <location>
        <begin position="148"/>
        <end position="173"/>
    </location>
</feature>
<sequence length="193" mass="22444">MNPETQISYWIIVKNRLLFKEVRMSYQIEMDEVEFRGVTKAVLTQPTEGNQLNESIIGQYSGLNHRRLNILAKAPTPTLKVRSKYGDIINKQDVKLKCLIIPKEEGINFVIIMKDYVNKVFVIALILIGLITLAPPNLIRYVLGREMIFTPFFVAVAIIFFARILTIITRSYLTLKTYNSFFRRFFEKVKFKG</sequence>
<protein>
    <submittedName>
        <fullName evidence="2">Uncharacterized protein</fullName>
    </submittedName>
</protein>
<gene>
    <name evidence="2" type="ORF">CRYO30217_01741</name>
</gene>
<evidence type="ECO:0000256" key="1">
    <source>
        <dbReference type="SAM" id="Phobius"/>
    </source>
</evidence>
<keyword evidence="3" id="KW-1185">Reference proteome</keyword>
<dbReference type="Proteomes" id="UP000683507">
    <property type="component" value="Chromosome"/>
</dbReference>
<dbReference type="AlphaFoldDB" id="A0A916JLY4"/>
<dbReference type="KEGG" id="ptan:CRYO30217_01741"/>
<organism evidence="2 3">
    <name type="scientific">Parvicella tangerina</name>
    <dbReference type="NCBI Taxonomy" id="2829795"/>
    <lineage>
        <taxon>Bacteria</taxon>
        <taxon>Pseudomonadati</taxon>
        <taxon>Bacteroidota</taxon>
        <taxon>Flavobacteriia</taxon>
        <taxon>Flavobacteriales</taxon>
        <taxon>Parvicellaceae</taxon>
        <taxon>Parvicella</taxon>
    </lineage>
</organism>
<evidence type="ECO:0000313" key="3">
    <source>
        <dbReference type="Proteomes" id="UP000683507"/>
    </source>
</evidence>
<name>A0A916JLY4_9FLAO</name>
<keyword evidence="1" id="KW-0472">Membrane</keyword>